<organism evidence="5">
    <name type="scientific">Graphocephala atropunctata</name>
    <dbReference type="NCBI Taxonomy" id="36148"/>
    <lineage>
        <taxon>Eukaryota</taxon>
        <taxon>Metazoa</taxon>
        <taxon>Ecdysozoa</taxon>
        <taxon>Arthropoda</taxon>
        <taxon>Hexapoda</taxon>
        <taxon>Insecta</taxon>
        <taxon>Pterygota</taxon>
        <taxon>Neoptera</taxon>
        <taxon>Paraneoptera</taxon>
        <taxon>Hemiptera</taxon>
        <taxon>Auchenorrhyncha</taxon>
        <taxon>Membracoidea</taxon>
        <taxon>Cicadellidae</taxon>
        <taxon>Cicadellinae</taxon>
        <taxon>Cicadellini</taxon>
        <taxon>Graphocephala</taxon>
    </lineage>
</organism>
<dbReference type="CDD" id="cd02987">
    <property type="entry name" value="Phd_like_Phd"/>
    <property type="match status" value="1"/>
</dbReference>
<evidence type="ECO:0000256" key="3">
    <source>
        <dbReference type="SAM" id="MobiDB-lite"/>
    </source>
</evidence>
<dbReference type="PRINTS" id="PR00677">
    <property type="entry name" value="PHOSDUCIN"/>
</dbReference>
<feature type="compositionally biased region" description="Acidic residues" evidence="3">
    <location>
        <begin position="22"/>
        <end position="35"/>
    </location>
</feature>
<dbReference type="InterPro" id="IPR023196">
    <property type="entry name" value="Phosducin_N_dom_sf"/>
</dbReference>
<name>A0A1B6L2M8_9HEMI</name>
<proteinExistence type="inferred from homology"/>
<dbReference type="InterPro" id="IPR024253">
    <property type="entry name" value="Phosducin_thioredoxin-like_dom"/>
</dbReference>
<dbReference type="GO" id="GO:0008277">
    <property type="term" value="P:regulation of G protein-coupled receptor signaling pathway"/>
    <property type="evidence" value="ECO:0007669"/>
    <property type="project" value="InterPro"/>
</dbReference>
<dbReference type="InterPro" id="IPR036249">
    <property type="entry name" value="Thioredoxin-like_sf"/>
</dbReference>
<evidence type="ECO:0000256" key="2">
    <source>
        <dbReference type="ARBA" id="ARBA00022553"/>
    </source>
</evidence>
<evidence type="ECO:0000313" key="5">
    <source>
        <dbReference type="EMBL" id="JAT17900.1"/>
    </source>
</evidence>
<dbReference type="Pfam" id="PF02114">
    <property type="entry name" value="Phosducin"/>
    <property type="match status" value="1"/>
</dbReference>
<feature type="compositionally biased region" description="Basic and acidic residues" evidence="3">
    <location>
        <begin position="1"/>
        <end position="14"/>
    </location>
</feature>
<comment type="similarity">
    <text evidence="1">Belongs to the phosducin family.</text>
</comment>
<evidence type="ECO:0000259" key="4">
    <source>
        <dbReference type="Pfam" id="PF02114"/>
    </source>
</evidence>
<dbReference type="Gene3D" id="1.10.168.10">
    <property type="entry name" value="Phosducin, domain 2"/>
    <property type="match status" value="1"/>
</dbReference>
<dbReference type="AlphaFoldDB" id="A0A1B6L2M8"/>
<dbReference type="PANTHER" id="PTHR46052:SF1">
    <property type="entry name" value="PHOSDUCIN-LIKE PROTEIN"/>
    <property type="match status" value="1"/>
</dbReference>
<dbReference type="InterPro" id="IPR051499">
    <property type="entry name" value="Phosducin-like_reg"/>
</dbReference>
<evidence type="ECO:0000256" key="1">
    <source>
        <dbReference type="ARBA" id="ARBA00009686"/>
    </source>
</evidence>
<accession>A0A1B6L2M8</accession>
<feature type="compositionally biased region" description="Polar residues" evidence="3">
    <location>
        <begin position="39"/>
        <end position="49"/>
    </location>
</feature>
<protein>
    <recommendedName>
        <fullName evidence="4">Phosducin domain-containing protein</fullName>
    </recommendedName>
</protein>
<dbReference type="SUPFAM" id="SSF52833">
    <property type="entry name" value="Thioredoxin-like"/>
    <property type="match status" value="1"/>
</dbReference>
<feature type="region of interest" description="Disordered" evidence="3">
    <location>
        <begin position="1"/>
        <end position="69"/>
    </location>
</feature>
<reference evidence="5" key="1">
    <citation type="submission" date="2015-11" db="EMBL/GenBank/DDBJ databases">
        <title>De novo transcriptome assembly of four potential Pierce s Disease insect vectors from Arizona vineyards.</title>
        <authorList>
            <person name="Tassone E.E."/>
        </authorList>
    </citation>
    <scope>NUCLEOTIDE SEQUENCE</scope>
</reference>
<sequence>MATLEDKILGDKIHNYCSSSESGEESGDECPDGEDSGAASLQQGRSSVIPSVPEPSKWDGVSTNTGPKGVLKDWQRFKQLEVEKRREQEAERLNLMKKLSITCRTTLAEEKVEKGGKHDDFAELLSDEFLEQYRKQRMHEMMSNSSKLPKFGLLHDLKSGDQFLEAVDNENKAVTVIVHIYEDKVPGCKTMNSCLAELSQEYVQVKFCKLLSTAAGMSNHFKADGVPALLVYKGGQVVGNFVRVTDDLGDEFYAGDVENFLIEHGMIVDRACVPHIISGPKVDGNDSDVSLE</sequence>
<keyword evidence="2" id="KW-0597">Phosphoprotein</keyword>
<dbReference type="InterPro" id="IPR001200">
    <property type="entry name" value="Phosducin"/>
</dbReference>
<feature type="domain" description="Phosducin" evidence="4">
    <location>
        <begin position="57"/>
        <end position="270"/>
    </location>
</feature>
<dbReference type="PANTHER" id="PTHR46052">
    <property type="entry name" value="PHOSDUCIN-LIKE PROTEIN"/>
    <property type="match status" value="1"/>
</dbReference>
<gene>
    <name evidence="5" type="ORF">g.6447</name>
</gene>
<dbReference type="EMBL" id="GEBQ01022077">
    <property type="protein sequence ID" value="JAT17900.1"/>
    <property type="molecule type" value="Transcribed_RNA"/>
</dbReference>
<dbReference type="Gene3D" id="3.40.30.10">
    <property type="entry name" value="Glutaredoxin"/>
    <property type="match status" value="1"/>
</dbReference>